<name>A0A923SLH0_9FLAO</name>
<dbReference type="InterPro" id="IPR020271">
    <property type="entry name" value="Uncharacterised_MJ1172"/>
</dbReference>
<sequence>MEAIILHPKNKTQLSILKNLAKEMGMSFETKKEESILENIKNGLEEMQLIKKGKLKTTSAKDFLNEL</sequence>
<gene>
    <name evidence="1" type="ORF">H8R25_17705</name>
</gene>
<evidence type="ECO:0000313" key="2">
    <source>
        <dbReference type="Proteomes" id="UP000641454"/>
    </source>
</evidence>
<proteinExistence type="predicted"/>
<dbReference type="RefSeq" id="WP_187021746.1">
    <property type="nucleotide sequence ID" value="NZ_JACRUK010000093.1"/>
</dbReference>
<dbReference type="Proteomes" id="UP000641454">
    <property type="component" value="Unassembled WGS sequence"/>
</dbReference>
<protein>
    <submittedName>
        <fullName evidence="1">Uncharacterized protein</fullName>
    </submittedName>
</protein>
<dbReference type="EMBL" id="JACRUL010000094">
    <property type="protein sequence ID" value="MBC5846253.1"/>
    <property type="molecule type" value="Genomic_DNA"/>
</dbReference>
<comment type="caution">
    <text evidence="1">The sequence shown here is derived from an EMBL/GenBank/DDBJ whole genome shotgun (WGS) entry which is preliminary data.</text>
</comment>
<dbReference type="Pfam" id="PF10884">
    <property type="entry name" value="DUF2683"/>
    <property type="match status" value="1"/>
</dbReference>
<organism evidence="1 2">
    <name type="scientific">Flavobacterium muglaense</name>
    <dbReference type="NCBI Taxonomy" id="2764716"/>
    <lineage>
        <taxon>Bacteria</taxon>
        <taxon>Pseudomonadati</taxon>
        <taxon>Bacteroidota</taxon>
        <taxon>Flavobacteriia</taxon>
        <taxon>Flavobacteriales</taxon>
        <taxon>Flavobacteriaceae</taxon>
        <taxon>Flavobacterium</taxon>
    </lineage>
</organism>
<keyword evidence="2" id="KW-1185">Reference proteome</keyword>
<dbReference type="AlphaFoldDB" id="A0A923SLH0"/>
<accession>A0A923SLH0</accession>
<evidence type="ECO:0000313" key="1">
    <source>
        <dbReference type="EMBL" id="MBC5846253.1"/>
    </source>
</evidence>
<reference evidence="1 2" key="1">
    <citation type="submission" date="2020-08" db="EMBL/GenBank/DDBJ databases">
        <title>Description of novel Flavobacterium F-392 isolate.</title>
        <authorList>
            <person name="Saticioglu I.B."/>
            <person name="Duman M."/>
            <person name="Altun S."/>
        </authorList>
    </citation>
    <scope>NUCLEOTIDE SEQUENCE [LARGE SCALE GENOMIC DNA]</scope>
    <source>
        <strain evidence="1 2">F-392</strain>
    </source>
</reference>